<dbReference type="AlphaFoldDB" id="A0A2B3U5U2"/>
<gene>
    <name evidence="2" type="ORF">COK86_13620</name>
</gene>
<dbReference type="Proteomes" id="UP000224076">
    <property type="component" value="Unassembled WGS sequence"/>
</dbReference>
<dbReference type="Pfam" id="PF18730">
    <property type="entry name" value="HEPN_Cthe2314"/>
    <property type="match status" value="1"/>
</dbReference>
<dbReference type="RefSeq" id="WP_098665768.1">
    <property type="nucleotide sequence ID" value="NZ_NVDG01000023.1"/>
</dbReference>
<evidence type="ECO:0000313" key="2">
    <source>
        <dbReference type="EMBL" id="PFU42215.1"/>
    </source>
</evidence>
<dbReference type="InterPro" id="IPR041394">
    <property type="entry name" value="HEPN_Cthe2314"/>
</dbReference>
<feature type="domain" description="Cthe-2314-like HEPN" evidence="1">
    <location>
        <begin position="60"/>
        <end position="234"/>
    </location>
</feature>
<dbReference type="EMBL" id="NVDG01000023">
    <property type="protein sequence ID" value="PFU42215.1"/>
    <property type="molecule type" value="Genomic_DNA"/>
</dbReference>
<sequence>MAIKIDLFEFPTKEEMLPLLQESPLYNYKVQSDSFNWTNKELFWFDKLDHQIFTIELASSLNKRIFQLNLGYAYLLYYSNRGISDGEYLFLNNLTDEEWTNKIHFDQNIDGVFQKAFTALDLLAHLLFACFGLKTERKKERKLIRINKSFHNAMSQIKFIDRELYNKLEGIRGAREFQEASKVRNDIVHNQPPYEKWNQKVKHSNGTESMVTKYTPSKRLLEIAQGLLECIQRIFIIIEDNLNKKIACS</sequence>
<reference evidence="2 3" key="1">
    <citation type="submission" date="2017-09" db="EMBL/GenBank/DDBJ databases">
        <title>Large-scale bioinformatics analysis of Bacillus genomes uncovers conserved roles of natural products in bacterial physiology.</title>
        <authorList>
            <consortium name="Agbiome Team Llc"/>
            <person name="Bleich R.M."/>
            <person name="Grubbs K.J."/>
            <person name="Santa Maria K.C."/>
            <person name="Allen S.E."/>
            <person name="Farag S."/>
            <person name="Shank E.A."/>
            <person name="Bowers A."/>
        </authorList>
    </citation>
    <scope>NUCLEOTIDE SEQUENCE [LARGE SCALE GENOMIC DNA]</scope>
    <source>
        <strain evidence="2 3">AFS061806</strain>
    </source>
</reference>
<comment type="caution">
    <text evidence="2">The sequence shown here is derived from an EMBL/GenBank/DDBJ whole genome shotgun (WGS) entry which is preliminary data.</text>
</comment>
<accession>A0A2B3U5U2</accession>
<protein>
    <recommendedName>
        <fullName evidence="1">Cthe-2314-like HEPN domain-containing protein</fullName>
    </recommendedName>
</protein>
<proteinExistence type="predicted"/>
<evidence type="ECO:0000313" key="3">
    <source>
        <dbReference type="Proteomes" id="UP000224076"/>
    </source>
</evidence>
<evidence type="ECO:0000259" key="1">
    <source>
        <dbReference type="Pfam" id="PF18730"/>
    </source>
</evidence>
<organism evidence="2 3">
    <name type="scientific">Bacillus cereus</name>
    <dbReference type="NCBI Taxonomy" id="1396"/>
    <lineage>
        <taxon>Bacteria</taxon>
        <taxon>Bacillati</taxon>
        <taxon>Bacillota</taxon>
        <taxon>Bacilli</taxon>
        <taxon>Bacillales</taxon>
        <taxon>Bacillaceae</taxon>
        <taxon>Bacillus</taxon>
        <taxon>Bacillus cereus group</taxon>
    </lineage>
</organism>
<name>A0A2B3U5U2_BACCE</name>